<dbReference type="InterPro" id="IPR014188">
    <property type="entry name" value="Acrylyl-CoA_reductase_AcuI"/>
</dbReference>
<dbReference type="eggNOG" id="COG0604">
    <property type="taxonomic scope" value="Bacteria"/>
</dbReference>
<dbReference type="SUPFAM" id="SSF50129">
    <property type="entry name" value="GroES-like"/>
    <property type="match status" value="1"/>
</dbReference>
<dbReference type="GO" id="GO:0043957">
    <property type="term" value="F:acryloyl-CoA reductase (NADPH) activity"/>
    <property type="evidence" value="ECO:0007669"/>
    <property type="project" value="TreeGrafter"/>
</dbReference>
<dbReference type="CDD" id="cd05280">
    <property type="entry name" value="MDR_yhdh_yhfp"/>
    <property type="match status" value="1"/>
</dbReference>
<dbReference type="InterPro" id="IPR020843">
    <property type="entry name" value="ER"/>
</dbReference>
<dbReference type="InterPro" id="IPR013154">
    <property type="entry name" value="ADH-like_N"/>
</dbReference>
<name>S1NEU6_9ENTE</name>
<dbReference type="InterPro" id="IPR036291">
    <property type="entry name" value="NAD(P)-bd_dom_sf"/>
</dbReference>
<dbReference type="PATRIC" id="fig|1121865.3.peg.76"/>
<dbReference type="SMART" id="SM00829">
    <property type="entry name" value="PKS_ER"/>
    <property type="match status" value="1"/>
</dbReference>
<dbReference type="STRING" id="1121865.OMW_00081"/>
<dbReference type="Gene3D" id="3.90.180.10">
    <property type="entry name" value="Medium-chain alcohol dehydrogenases, catalytic domain"/>
    <property type="match status" value="1"/>
</dbReference>
<dbReference type="OrthoDB" id="9782155at2"/>
<dbReference type="PANTHER" id="PTHR43677">
    <property type="entry name" value="SHORT-CHAIN DEHYDROGENASE/REDUCTASE"/>
    <property type="match status" value="1"/>
</dbReference>
<dbReference type="EMBL" id="ASWJ01000004">
    <property type="protein sequence ID" value="EOW84188.1"/>
    <property type="molecule type" value="Genomic_DNA"/>
</dbReference>
<proteinExistence type="predicted"/>
<accession>S1NEU6</accession>
<reference evidence="2 3" key="1">
    <citation type="submission" date="2013-03" db="EMBL/GenBank/DDBJ databases">
        <title>The Genome Sequence of Enterococcus columbae ATCC_51263 (PacBio/Illumina hybrid assembly).</title>
        <authorList>
            <consortium name="The Broad Institute Genomics Platform"/>
            <consortium name="The Broad Institute Genome Sequencing Center for Infectious Disease"/>
            <person name="Earl A."/>
            <person name="Russ C."/>
            <person name="Gilmore M."/>
            <person name="Surin D."/>
            <person name="Walker B."/>
            <person name="Young S."/>
            <person name="Zeng Q."/>
            <person name="Gargeya S."/>
            <person name="Fitzgerald M."/>
            <person name="Haas B."/>
            <person name="Abouelleil A."/>
            <person name="Allen A.W."/>
            <person name="Alvarado L."/>
            <person name="Arachchi H.M."/>
            <person name="Berlin A.M."/>
            <person name="Chapman S.B."/>
            <person name="Gainer-Dewar J."/>
            <person name="Goldberg J."/>
            <person name="Griggs A."/>
            <person name="Gujja S."/>
            <person name="Hansen M."/>
            <person name="Howarth C."/>
            <person name="Imamovic A."/>
            <person name="Ireland A."/>
            <person name="Larimer J."/>
            <person name="McCowan C."/>
            <person name="Murphy C."/>
            <person name="Pearson M."/>
            <person name="Poon T.W."/>
            <person name="Priest M."/>
            <person name="Roberts A."/>
            <person name="Saif S."/>
            <person name="Shea T."/>
            <person name="Sisk P."/>
            <person name="Sykes S."/>
            <person name="Wortman J."/>
            <person name="Nusbaum C."/>
            <person name="Birren B."/>
        </authorList>
    </citation>
    <scope>NUCLEOTIDE SEQUENCE [LARGE SCALE GENOMIC DNA]</scope>
    <source>
        <strain evidence="2 3">ATCC 51263</strain>
    </source>
</reference>
<evidence type="ECO:0000313" key="3">
    <source>
        <dbReference type="Proteomes" id="UP000014113"/>
    </source>
</evidence>
<dbReference type="Gene3D" id="3.40.50.720">
    <property type="entry name" value="NAD(P)-binding Rossmann-like Domain"/>
    <property type="match status" value="1"/>
</dbReference>
<dbReference type="AlphaFoldDB" id="S1NEU6"/>
<dbReference type="InterPro" id="IPR051397">
    <property type="entry name" value="Zn-ADH-like_protein"/>
</dbReference>
<dbReference type="RefSeq" id="WP_016182252.1">
    <property type="nucleotide sequence ID" value="NZ_JXKI01000007.1"/>
</dbReference>
<organism evidence="2 3">
    <name type="scientific">Enterococcus columbae DSM 7374 = ATCC 51263</name>
    <dbReference type="NCBI Taxonomy" id="1121865"/>
    <lineage>
        <taxon>Bacteria</taxon>
        <taxon>Bacillati</taxon>
        <taxon>Bacillota</taxon>
        <taxon>Bacilli</taxon>
        <taxon>Lactobacillales</taxon>
        <taxon>Enterococcaceae</taxon>
        <taxon>Enterococcus</taxon>
    </lineage>
</organism>
<dbReference type="PANTHER" id="PTHR43677:SF1">
    <property type="entry name" value="ACRYLYL-COA REDUCTASE ACUI-RELATED"/>
    <property type="match status" value="1"/>
</dbReference>
<dbReference type="InterPro" id="IPR011032">
    <property type="entry name" value="GroES-like_sf"/>
</dbReference>
<dbReference type="Pfam" id="PF08240">
    <property type="entry name" value="ADH_N"/>
    <property type="match status" value="1"/>
</dbReference>
<feature type="domain" description="Enoyl reductase (ER)" evidence="1">
    <location>
        <begin position="12"/>
        <end position="325"/>
    </location>
</feature>
<sequence>MEKNYTYLAVEQDNDTVITKIKTAQRPHLSEGYVRVKVHYSSVNYKDALACQKNGGVIRQYPMTPGIDLAGEIIESTTDTWPVGKQVIATSYGLGVSQPGGFATEQIVPIEWLVALPEGFSLKQAMILGTAGFTAALAVNALEQHQLAKTAPIVVTGATGGVGSIACALLSERGYQNIIALSRKEDSDWLYQLGVKCIEHSSQWIPEKSKPLAKQKIAGMIDTVGGELLSALIPQMHYEGVACLCGNAGGIQLTTTVLPFILRGVQLIGIDSVQTPMPKRQEIWQWLAKNQQIIEKLTIQTKTLGEIPQVAQDLLAGLHQGRTLIQMEMKE</sequence>
<comment type="caution">
    <text evidence="2">The sequence shown here is derived from an EMBL/GenBank/DDBJ whole genome shotgun (WGS) entry which is preliminary data.</text>
</comment>
<evidence type="ECO:0000313" key="2">
    <source>
        <dbReference type="EMBL" id="EOW84188.1"/>
    </source>
</evidence>
<dbReference type="Proteomes" id="UP000014113">
    <property type="component" value="Unassembled WGS sequence"/>
</dbReference>
<dbReference type="NCBIfam" id="TIGR02823">
    <property type="entry name" value="oxido_YhdH"/>
    <property type="match status" value="1"/>
</dbReference>
<dbReference type="InterPro" id="IPR013149">
    <property type="entry name" value="ADH-like_C"/>
</dbReference>
<keyword evidence="3" id="KW-1185">Reference proteome</keyword>
<evidence type="ECO:0000259" key="1">
    <source>
        <dbReference type="SMART" id="SM00829"/>
    </source>
</evidence>
<dbReference type="Pfam" id="PF00107">
    <property type="entry name" value="ADH_zinc_N"/>
    <property type="match status" value="1"/>
</dbReference>
<gene>
    <name evidence="2" type="ORF">I568_00675</name>
</gene>
<protein>
    <recommendedName>
        <fullName evidence="1">Enoyl reductase (ER) domain-containing protein</fullName>
    </recommendedName>
</protein>
<dbReference type="SUPFAM" id="SSF51735">
    <property type="entry name" value="NAD(P)-binding Rossmann-fold domains"/>
    <property type="match status" value="1"/>
</dbReference>